<dbReference type="OrthoDB" id="6400902at2"/>
<dbReference type="EMBL" id="FNGS01000001">
    <property type="protein sequence ID" value="SDL14845.1"/>
    <property type="molecule type" value="Genomic_DNA"/>
</dbReference>
<evidence type="ECO:0000313" key="1">
    <source>
        <dbReference type="EMBL" id="SDL14845.1"/>
    </source>
</evidence>
<name>A0A1G9HPS2_9BACT</name>
<sequence length="367" mass="40349">MKVLIFIGVWLTAAEGFGQAFRPSSLPLAPAATLGHFLPARDSIASDTLYEWVSGEGYPLAFFRKIRTSVCFDNQCRLLRCAVYWNPTGRFLGLSFPPGEYLSKAEHKPFVPEEHERLLMLLADPSLPLKDYTYDELVPRRHTSGSNDADGVTSATAKNVLEYVVEGAAFTTYKLWHVVYGSTQSDIDSLVRPKSTAAFLLRVLDSPDVTDRLWALNQIHSPVPAALWRRLTGIATGSDYTLAETAVQRLPAADLVIRQGDLLGVVEKALPSVRKQLFTKLKEAKPFTLAAPLAARLLSVPVDEAAAILDLLTYHRIDDPAALRAVSQVLGAPNAFLARKAAACLTAAPRLEAVVQQRLARYRSSHR</sequence>
<dbReference type="RefSeq" id="WP_093196526.1">
    <property type="nucleotide sequence ID" value="NZ_FNGS01000001.1"/>
</dbReference>
<dbReference type="Proteomes" id="UP000198901">
    <property type="component" value="Unassembled WGS sequence"/>
</dbReference>
<evidence type="ECO:0000313" key="2">
    <source>
        <dbReference type="Proteomes" id="UP000198901"/>
    </source>
</evidence>
<keyword evidence="2" id="KW-1185">Reference proteome</keyword>
<dbReference type="STRING" id="563176.SAMN04488090_0150"/>
<organism evidence="1 2">
    <name type="scientific">Siphonobacter aquaeclarae</name>
    <dbReference type="NCBI Taxonomy" id="563176"/>
    <lineage>
        <taxon>Bacteria</taxon>
        <taxon>Pseudomonadati</taxon>
        <taxon>Bacteroidota</taxon>
        <taxon>Cytophagia</taxon>
        <taxon>Cytophagales</taxon>
        <taxon>Cytophagaceae</taxon>
        <taxon>Siphonobacter</taxon>
    </lineage>
</organism>
<protein>
    <submittedName>
        <fullName evidence="1">Uncharacterized protein</fullName>
    </submittedName>
</protein>
<dbReference type="AlphaFoldDB" id="A0A1G9HPS2"/>
<gene>
    <name evidence="1" type="ORF">SAMN04488090_0150</name>
</gene>
<reference evidence="1 2" key="1">
    <citation type="submission" date="2016-10" db="EMBL/GenBank/DDBJ databases">
        <authorList>
            <person name="de Groot N.N."/>
        </authorList>
    </citation>
    <scope>NUCLEOTIDE SEQUENCE [LARGE SCALE GENOMIC DNA]</scope>
    <source>
        <strain evidence="1 2">DSM 21668</strain>
    </source>
</reference>
<accession>A0A1G9HPS2</accession>
<proteinExistence type="predicted"/>